<dbReference type="InterPro" id="IPR016035">
    <property type="entry name" value="Acyl_Trfase/lysoPLipase"/>
</dbReference>
<dbReference type="InterPro" id="IPR042104">
    <property type="entry name" value="PKS_dehydratase_sf"/>
</dbReference>
<dbReference type="CDD" id="cd00833">
    <property type="entry name" value="PKS"/>
    <property type="match status" value="1"/>
</dbReference>
<dbReference type="GO" id="GO:0004312">
    <property type="term" value="F:fatty acid synthase activity"/>
    <property type="evidence" value="ECO:0007669"/>
    <property type="project" value="TreeGrafter"/>
</dbReference>
<dbReference type="InterPro" id="IPR049552">
    <property type="entry name" value="PKS_DH_N"/>
</dbReference>
<dbReference type="InterPro" id="IPR032821">
    <property type="entry name" value="PKS_assoc"/>
</dbReference>
<dbReference type="InterPro" id="IPR016036">
    <property type="entry name" value="Malonyl_transacylase_ACP-bd"/>
</dbReference>
<feature type="domain" description="PI-PLC Y-box" evidence="7">
    <location>
        <begin position="1634"/>
        <end position="1696"/>
    </location>
</feature>
<protein>
    <recommendedName>
        <fullName evidence="13">Carrier domain-containing protein</fullName>
    </recommendedName>
</protein>
<evidence type="ECO:0000256" key="4">
    <source>
        <dbReference type="ARBA" id="ARBA00023002"/>
    </source>
</evidence>
<dbReference type="InterPro" id="IPR057326">
    <property type="entry name" value="KR_dom"/>
</dbReference>
<dbReference type="Gene3D" id="3.90.180.10">
    <property type="entry name" value="Medium-chain alcohol dehydrogenases, catalytic domain"/>
    <property type="match status" value="1"/>
</dbReference>
<dbReference type="Pfam" id="PF21089">
    <property type="entry name" value="PKS_DH_N"/>
    <property type="match status" value="1"/>
</dbReference>
<evidence type="ECO:0000259" key="9">
    <source>
        <dbReference type="PROSITE" id="PS52004"/>
    </source>
</evidence>
<proteinExistence type="predicted"/>
<dbReference type="InterPro" id="IPR020807">
    <property type="entry name" value="PKS_DH"/>
</dbReference>
<dbReference type="InterPro" id="IPR014031">
    <property type="entry name" value="Ketoacyl_synth_C"/>
</dbReference>
<dbReference type="SUPFAM" id="SSF53901">
    <property type="entry name" value="Thiolase-like"/>
    <property type="match status" value="1"/>
</dbReference>
<dbReference type="InterPro" id="IPR020806">
    <property type="entry name" value="PKS_PP-bd"/>
</dbReference>
<organism evidence="11 12">
    <name type="scientific">Aspergillus ochraceoroseus IBT 24754</name>
    <dbReference type="NCBI Taxonomy" id="1392256"/>
    <lineage>
        <taxon>Eukaryota</taxon>
        <taxon>Fungi</taxon>
        <taxon>Dikarya</taxon>
        <taxon>Ascomycota</taxon>
        <taxon>Pezizomycotina</taxon>
        <taxon>Eurotiomycetes</taxon>
        <taxon>Eurotiomycetidae</taxon>
        <taxon>Eurotiales</taxon>
        <taxon>Aspergillaceae</taxon>
        <taxon>Aspergillus</taxon>
        <taxon>Aspergillus subgen. Nidulantes</taxon>
    </lineage>
</organism>
<feature type="active site" description="Proton donor; for dehydratase activity" evidence="6">
    <location>
        <position position="1167"/>
    </location>
</feature>
<dbReference type="PROSITE" id="PS52004">
    <property type="entry name" value="KS3_2"/>
    <property type="match status" value="1"/>
</dbReference>
<dbReference type="OrthoDB" id="329835at2759"/>
<dbReference type="SMART" id="SM00822">
    <property type="entry name" value="PKS_KR"/>
    <property type="match status" value="1"/>
</dbReference>
<evidence type="ECO:0000259" key="10">
    <source>
        <dbReference type="PROSITE" id="PS52019"/>
    </source>
</evidence>
<dbReference type="InterPro" id="IPR013968">
    <property type="entry name" value="PKS_KR"/>
</dbReference>
<dbReference type="Pfam" id="PF00698">
    <property type="entry name" value="Acyl_transf_1"/>
    <property type="match status" value="1"/>
</dbReference>
<dbReference type="InterPro" id="IPR006162">
    <property type="entry name" value="Ppantetheine_attach_site"/>
</dbReference>
<dbReference type="Pfam" id="PF14765">
    <property type="entry name" value="PS-DH"/>
    <property type="match status" value="1"/>
</dbReference>
<dbReference type="VEuPathDB" id="FungiDB:P175DRAFT_0434829"/>
<dbReference type="Gene3D" id="3.40.47.10">
    <property type="match status" value="1"/>
</dbReference>
<keyword evidence="4" id="KW-0560">Oxidoreductase</keyword>
<evidence type="ECO:0000256" key="2">
    <source>
        <dbReference type="ARBA" id="ARBA00022553"/>
    </source>
</evidence>
<dbReference type="InterPro" id="IPR050091">
    <property type="entry name" value="PKS_NRPS_Biosynth_Enz"/>
</dbReference>
<keyword evidence="1" id="KW-0596">Phosphopantetheine</keyword>
<dbReference type="Pfam" id="PF00109">
    <property type="entry name" value="ketoacyl-synt"/>
    <property type="match status" value="1"/>
</dbReference>
<dbReference type="InterPro" id="IPR001711">
    <property type="entry name" value="PLipase_C_Pinositol-sp_Y"/>
</dbReference>
<dbReference type="InterPro" id="IPR014043">
    <property type="entry name" value="Acyl_transferase_dom"/>
</dbReference>
<keyword evidence="2" id="KW-0597">Phosphoprotein</keyword>
<dbReference type="InterPro" id="IPR020841">
    <property type="entry name" value="PKS_Beta-ketoAc_synthase_dom"/>
</dbReference>
<dbReference type="Proteomes" id="UP000244073">
    <property type="component" value="Unassembled WGS sequence"/>
</dbReference>
<dbReference type="InterPro" id="IPR009081">
    <property type="entry name" value="PP-bd_ACP"/>
</dbReference>
<dbReference type="SMART" id="SM00827">
    <property type="entry name" value="PKS_AT"/>
    <property type="match status" value="1"/>
</dbReference>
<dbReference type="InterPro" id="IPR036736">
    <property type="entry name" value="ACP-like_sf"/>
</dbReference>
<dbReference type="SMART" id="SM00825">
    <property type="entry name" value="PKS_KS"/>
    <property type="match status" value="1"/>
</dbReference>
<dbReference type="Pfam" id="PF16197">
    <property type="entry name" value="KAsynt_C_assoc"/>
    <property type="match status" value="1"/>
</dbReference>
<evidence type="ECO:0008006" key="13">
    <source>
        <dbReference type="Google" id="ProtNLM"/>
    </source>
</evidence>
<dbReference type="GO" id="GO:0004435">
    <property type="term" value="F:phosphatidylinositol-4,5-bisphosphate phospholipase C activity"/>
    <property type="evidence" value="ECO:0007669"/>
    <property type="project" value="InterPro"/>
</dbReference>
<feature type="domain" description="PKS/mFAS DH" evidence="10">
    <location>
        <begin position="951"/>
        <end position="1257"/>
    </location>
</feature>
<dbReference type="PROSITE" id="PS52019">
    <property type="entry name" value="PKS_MFAS_DH"/>
    <property type="match status" value="1"/>
</dbReference>
<feature type="region of interest" description="N-terminal hotdog fold" evidence="6">
    <location>
        <begin position="951"/>
        <end position="1089"/>
    </location>
</feature>
<keyword evidence="5" id="KW-0511">Multifunctional enzyme</keyword>
<dbReference type="PROSITE" id="PS50008">
    <property type="entry name" value="PIPLC_Y_DOMAIN"/>
    <property type="match status" value="1"/>
</dbReference>
<evidence type="ECO:0000256" key="3">
    <source>
        <dbReference type="ARBA" id="ARBA00022679"/>
    </source>
</evidence>
<dbReference type="SUPFAM" id="SSF55048">
    <property type="entry name" value="Probable ACP-binding domain of malonyl-CoA ACP transacylase"/>
    <property type="match status" value="1"/>
</dbReference>
<dbReference type="GO" id="GO:0016491">
    <property type="term" value="F:oxidoreductase activity"/>
    <property type="evidence" value="ECO:0007669"/>
    <property type="project" value="UniProtKB-KW"/>
</dbReference>
<evidence type="ECO:0000256" key="5">
    <source>
        <dbReference type="ARBA" id="ARBA00023268"/>
    </source>
</evidence>
<dbReference type="Gene3D" id="3.30.70.3290">
    <property type="match status" value="1"/>
</dbReference>
<evidence type="ECO:0000259" key="7">
    <source>
        <dbReference type="PROSITE" id="PS50008"/>
    </source>
</evidence>
<dbReference type="Pfam" id="PF02801">
    <property type="entry name" value="Ketoacyl-synt_C"/>
    <property type="match status" value="1"/>
</dbReference>
<dbReference type="Gene3D" id="3.10.129.110">
    <property type="entry name" value="Polyketide synthase dehydratase"/>
    <property type="match status" value="1"/>
</dbReference>
<dbReference type="GeneID" id="63810572"/>
<evidence type="ECO:0000256" key="6">
    <source>
        <dbReference type="PROSITE-ProRule" id="PRU01363"/>
    </source>
</evidence>
<dbReference type="PROSITE" id="PS00606">
    <property type="entry name" value="KS3_1"/>
    <property type="match status" value="1"/>
</dbReference>
<evidence type="ECO:0000313" key="12">
    <source>
        <dbReference type="Proteomes" id="UP000244073"/>
    </source>
</evidence>
<dbReference type="SUPFAM" id="SSF47336">
    <property type="entry name" value="ACP-like"/>
    <property type="match status" value="1"/>
</dbReference>
<dbReference type="PROSITE" id="PS50075">
    <property type="entry name" value="CARRIER"/>
    <property type="match status" value="1"/>
</dbReference>
<dbReference type="InterPro" id="IPR001227">
    <property type="entry name" value="Ac_transferase_dom_sf"/>
</dbReference>
<feature type="domain" description="Ketosynthase family 3 (KS3)" evidence="9">
    <location>
        <begin position="15"/>
        <end position="444"/>
    </location>
</feature>
<feature type="region of interest" description="C-terminal hotdog fold" evidence="6">
    <location>
        <begin position="1102"/>
        <end position="1257"/>
    </location>
</feature>
<comment type="caution">
    <text evidence="11">The sequence shown here is derived from an EMBL/GenBank/DDBJ whole genome shotgun (WGS) entry which is preliminary data.</text>
</comment>
<dbReference type="GO" id="GO:0044550">
    <property type="term" value="P:secondary metabolite biosynthetic process"/>
    <property type="evidence" value="ECO:0007669"/>
    <property type="project" value="TreeGrafter"/>
</dbReference>
<dbReference type="InterPro" id="IPR049900">
    <property type="entry name" value="PKS_mFAS_DH"/>
</dbReference>
<dbReference type="InterPro" id="IPR014030">
    <property type="entry name" value="Ketoacyl_synth_N"/>
</dbReference>
<dbReference type="InterPro" id="IPR049551">
    <property type="entry name" value="PKS_DH_C"/>
</dbReference>
<feature type="domain" description="Carrier" evidence="8">
    <location>
        <begin position="2281"/>
        <end position="2360"/>
    </location>
</feature>
<dbReference type="InterPro" id="IPR018201">
    <property type="entry name" value="Ketoacyl_synth_AS"/>
</dbReference>
<dbReference type="InterPro" id="IPR036291">
    <property type="entry name" value="NAD(P)-bd_dom_sf"/>
</dbReference>
<evidence type="ECO:0000313" key="11">
    <source>
        <dbReference type="EMBL" id="PTU21748.1"/>
    </source>
</evidence>
<dbReference type="SUPFAM" id="SSF52151">
    <property type="entry name" value="FabD/lysophospholipase-like"/>
    <property type="match status" value="1"/>
</dbReference>
<dbReference type="GO" id="GO:0031177">
    <property type="term" value="F:phosphopantetheine binding"/>
    <property type="evidence" value="ECO:0007669"/>
    <property type="project" value="InterPro"/>
</dbReference>
<dbReference type="Pfam" id="PF08659">
    <property type="entry name" value="KR"/>
    <property type="match status" value="1"/>
</dbReference>
<dbReference type="RefSeq" id="XP_040753140.1">
    <property type="nucleotide sequence ID" value="XM_040893690.1"/>
</dbReference>
<dbReference type="Gene3D" id="3.40.366.10">
    <property type="entry name" value="Malonyl-Coenzyme A Acyl Carrier Protein, domain 2"/>
    <property type="match status" value="1"/>
</dbReference>
<dbReference type="Pfam" id="PF00550">
    <property type="entry name" value="PP-binding"/>
    <property type="match status" value="1"/>
</dbReference>
<name>A0A2T5LZN7_9EURO</name>
<dbReference type="GO" id="GO:0035556">
    <property type="term" value="P:intracellular signal transduction"/>
    <property type="evidence" value="ECO:0007669"/>
    <property type="project" value="InterPro"/>
</dbReference>
<dbReference type="SMART" id="SM00823">
    <property type="entry name" value="PKS_PP"/>
    <property type="match status" value="1"/>
</dbReference>
<sequence>MPHRTYSPPGDDPMLEPIAICGMACRLPGGVDSPSSFWDMLVKKQSGQTPRVPESRFNIDAYYHSNLERPGSFNVPGGYFLDGRPEDFDPTAFNMTPIEAQWLDPQQRKILEVAYECLESAGLPLESVAGSNTAVFVGSFTSDYQQMSIRDPDFRHNYAATGVDPGIISNRVGNVFNLKGPSFTINTACSSSIYAIHNAANVLRARDCDAALVAGVNLIITVDQHMNTAKLGILSPTSTCHTFDAAADGYGRAEGAGALYLKRLQDAIRDGDPIRGVIRASAVNTNGKVEGMGITHPSGKGQESVVRMAYEKAGLNPNATAYAELHGTGTPVGDPIEVRAIASAMNDTRSPEKPLLLGAVKPNIGHSEAASGIFAVMKAALMTEAGMIPGVAHFQRLNPAIKEQEWNVKVNVDTNPWPQGFAARRASVSSFGYGGTNGHVIIESVESLYPWYQHARTKHDAPYTRSHDRPFLLCFSAHDKATLARNVAAISKVSGDYYVMDLAYTLNLNRTRWGHRAFAIASDAQAPAAVLFDHSAVRSGVASPVATEVGFLFTGQGAQWAGMGQIAAKTFPSFFQTIRKLDNVLGRLHPAPPFRLVDLLRGDIETVSRNIHEAEIAQPFCTAVQIALVDLLSEWGVTPVVSVGHSSGEIAAAYAAGLLSAPEAMLAAYCRGRAVREHSNPGSMLAIGLGADALGDYLAPYAPEQLCIACENSPSSVTLSGMSHCIQEVKEKFDAAKVFARELKTGQAYHSPHMAAVGAAYDPLLAGALTSLNGHDLCWRRPRSAMISSVTGQPVDMARDSLPPSYWSNNLRSRVLFNTAVHRLGTDPAFQQVKYLVEVGPHSALAGPFKQICAANAFDRLLYVPSLVRNKDDADQLLSVAGTLFVASYPVDLEAVNAVEQEGKNTDLSFRKPKSHRLLVDLPPYQWNYEKRHWTEPRASAEQRSLVQPRHDLLGRQITGLSTQSRVWRNILRQRDLPWLKDHALGGAAIFPAAGHISLAVEALRQVAEAESRPVGQVLLRDVDISTALVIPETDTGVEIILRLEQQQQQQSLTGDNSTSWYAFSVESLSEGKWVSHSRGKISAGPEVTDKYEHPVIPSLLTQRVSGKRWYEALRRVGFQYGPTFQQLGQVRTDRRYQHAEAEVRVRNRSDVVQDESRYVIHPATIDACLQLIIISIHRGKHKEMPWGVVPIRLEEVTLRFPRDGEGEGSMGTAVAWTDSCEGRYFNTHTQLMAPSGRVLVDVKSLRCVAYEAAVPANAASNATNPAPFATISWKPDVLRLRASSSATLWPKEASEAQVLVSLVQMIHHRHPLTAVLLCGKHTPDTINAVSAGLPASCAVSTIQPNEQLLPENFESGGDPAVAWAADLVMVDESVLSGRPEEVLRLPKDGRWLIQSQPAESFFVMDGVENENALYPVLEVSVADPLKGNRLVRLFTRDHAGLVEAVHEEQLHLTILHETGQREDEHLVTHLSDKAHTAKTTTIDQFTLPANQAKEEAVIVDDRDGTLLNRLNNQSFEGLQSLIRANLPTVWLTRGVRQGACVFGGMVPGFLRVIRSEQASARIVLLDVDQETQPGEVAEAVLSVLHDAPTKDSGKDTEFWLHNGMMNIARVVPNHQLNTEWSPPVPLASRVSETKPLPDGVRLTSSTVDGQLRWSYGEPETSTALGSDEIEMQVLASELQQTTPNGPVVVSGRVLRCGSSVRADVAAAGDQVLGWTTESLATVVRTACYVRWDATTNHGTTKLLASVAALSKGVNMCITTARVGSNDRILALPGPVPTVHALVRLGKALGWDVRLVARSAEERQKYLSEFEIDGGGVLLADDMNEIRAPLRETDRRWVILAHDFSPLSQEVWRHLPARSVFVLNDARLESALDSAPFSRGASFMRTSVKTLHAPAASAILQQTLDLVQKYPALADNVESVYDISELSQSSSLLREIPADKPAVVTYRYHESPVRVTPEPPRLSFSPDASYLLVGCLGGLGRSLTRFMIERGARHFAFVSRSGTDKPEAAYVVDLVTSAGASVRVFRADAASESDMIRIVQEVHAERPLRGVVHAAMVLRDGVFEQMNCDRFQAAVNPKVQGAVSLSKALLQGGVADDLDFFVMTSSISATLGNPGQSNYSAANSFLDTLAWQHWLHHRPGVVSLVLPMVLDVGVVAENAALETALLRKGMYGVDEQEMLRGFEVAMSRRHRRKASSLEEDGAADTQIILGLEPAELAKALVHSSDSQAADASWYPDARFVHLRAEVERIIGQTAASSTSSGSGGLQSLLANVAVASAGRDEILTVIAQFIAQRVSRILLIAAEDFDLDGPSVASYGLDSMIGAEMRNWLFKEFGLEVSFQELLSASLTFKGLAEMVAVQQGVVLPGK</sequence>
<dbReference type="GO" id="GO:0006633">
    <property type="term" value="P:fatty acid biosynthetic process"/>
    <property type="evidence" value="ECO:0007669"/>
    <property type="project" value="InterPro"/>
</dbReference>
<accession>A0A2T5LZN7</accession>
<evidence type="ECO:0000259" key="8">
    <source>
        <dbReference type="PROSITE" id="PS50075"/>
    </source>
</evidence>
<dbReference type="InterPro" id="IPR016039">
    <property type="entry name" value="Thiolase-like"/>
</dbReference>
<dbReference type="Gene3D" id="1.10.1200.10">
    <property type="entry name" value="ACP-like"/>
    <property type="match status" value="1"/>
</dbReference>
<dbReference type="SUPFAM" id="SSF51735">
    <property type="entry name" value="NAD(P)-binding Rossmann-fold domains"/>
    <property type="match status" value="1"/>
</dbReference>
<gene>
    <name evidence="11" type="ORF">P175DRAFT_0434829</name>
</gene>
<evidence type="ECO:0000256" key="1">
    <source>
        <dbReference type="ARBA" id="ARBA00022450"/>
    </source>
</evidence>
<dbReference type="GO" id="GO:0004315">
    <property type="term" value="F:3-oxoacyl-[acyl-carrier-protein] synthase activity"/>
    <property type="evidence" value="ECO:0007669"/>
    <property type="project" value="InterPro"/>
</dbReference>
<feature type="active site" description="Proton acceptor; for dehydratase activity" evidence="6">
    <location>
        <position position="983"/>
    </location>
</feature>
<dbReference type="EMBL" id="MSFN02000003">
    <property type="protein sequence ID" value="PTU21748.1"/>
    <property type="molecule type" value="Genomic_DNA"/>
</dbReference>
<dbReference type="PANTHER" id="PTHR43775:SF29">
    <property type="entry name" value="ASPERFURANONE POLYKETIDE SYNTHASE AFOG-RELATED"/>
    <property type="match status" value="1"/>
</dbReference>
<dbReference type="SMART" id="SM00826">
    <property type="entry name" value="PKS_DH"/>
    <property type="match status" value="1"/>
</dbReference>
<reference evidence="11 12" key="1">
    <citation type="journal article" date="2018" name="Proc. Natl. Acad. Sci. U.S.A.">
        <title>Linking secondary metabolites to gene clusters through genome sequencing of six diverse Aspergillus species.</title>
        <authorList>
            <person name="Kaerboelling I."/>
            <person name="Vesth T.C."/>
            <person name="Frisvad J.C."/>
            <person name="Nybo J.L."/>
            <person name="Theobald S."/>
            <person name="Kuo A."/>
            <person name="Bowyer P."/>
            <person name="Matsuda Y."/>
            <person name="Mondo S."/>
            <person name="Lyhne E.K."/>
            <person name="Kogle M.E."/>
            <person name="Clum A."/>
            <person name="Lipzen A."/>
            <person name="Salamov A."/>
            <person name="Ngan C.Y."/>
            <person name="Daum C."/>
            <person name="Chiniquy J."/>
            <person name="Barry K."/>
            <person name="LaButti K."/>
            <person name="Haridas S."/>
            <person name="Simmons B.A."/>
            <person name="Magnuson J.K."/>
            <person name="Mortensen U.H."/>
            <person name="Larsen T.O."/>
            <person name="Grigoriev I.V."/>
            <person name="Baker S.E."/>
            <person name="Andersen M.R."/>
        </authorList>
    </citation>
    <scope>NUCLEOTIDE SEQUENCE [LARGE SCALE GENOMIC DNA]</scope>
    <source>
        <strain evidence="11 12">IBT 24754</strain>
    </source>
</reference>
<dbReference type="Gene3D" id="3.40.50.720">
    <property type="entry name" value="NAD(P)-binding Rossmann-like Domain"/>
    <property type="match status" value="2"/>
</dbReference>
<dbReference type="PANTHER" id="PTHR43775">
    <property type="entry name" value="FATTY ACID SYNTHASE"/>
    <property type="match status" value="1"/>
</dbReference>
<keyword evidence="3" id="KW-0808">Transferase</keyword>
<dbReference type="PROSITE" id="PS00012">
    <property type="entry name" value="PHOSPHOPANTETHEINE"/>
    <property type="match status" value="1"/>
</dbReference>